<proteinExistence type="inferred from homology"/>
<sequence>MSKWLPRRHKRPDAPLRLYVFPHSGGSAGEYLLWADDLPRVEVVGVQAPGRGGRVEEDAYTRMSDLVAAVVAEAAFTGPFAFFGHSLGAVVAYEVALALRAAGREGPRHLYASAHEAPHRTVPRPHALDDASLIAAVEAEHGPLPAEIHEDAEWRSLVLGGLRGDLGIVSTYGRTTAPPLDCPITAFAGADDEVAADDVAAWAGCTTGPFRLRVFAGGHFYFREQHDDILRFLAADLDAVGAR</sequence>
<protein>
    <submittedName>
        <fullName evidence="3">Surfactin synthase thioesterase subunit</fullName>
    </submittedName>
</protein>
<dbReference type="EMBL" id="JACHJS010000001">
    <property type="protein sequence ID" value="MBB4965123.1"/>
    <property type="molecule type" value="Genomic_DNA"/>
</dbReference>
<name>A0A7W7T209_9PSEU</name>
<dbReference type="RefSeq" id="WP_184668528.1">
    <property type="nucleotide sequence ID" value="NZ_BAABAI010000013.1"/>
</dbReference>
<comment type="similarity">
    <text evidence="1">Belongs to the thioesterase family.</text>
</comment>
<feature type="domain" description="Thioesterase" evidence="2">
    <location>
        <begin position="17"/>
        <end position="235"/>
    </location>
</feature>
<evidence type="ECO:0000313" key="3">
    <source>
        <dbReference type="EMBL" id="MBB4965123.1"/>
    </source>
</evidence>
<dbReference type="SUPFAM" id="SSF53474">
    <property type="entry name" value="alpha/beta-Hydrolases"/>
    <property type="match status" value="1"/>
</dbReference>
<dbReference type="InterPro" id="IPR001031">
    <property type="entry name" value="Thioesterase"/>
</dbReference>
<keyword evidence="4" id="KW-1185">Reference proteome</keyword>
<accession>A0A7W7T209</accession>
<dbReference type="PANTHER" id="PTHR11487:SF0">
    <property type="entry name" value="S-ACYL FATTY ACID SYNTHASE THIOESTERASE, MEDIUM CHAIN"/>
    <property type="match status" value="1"/>
</dbReference>
<comment type="caution">
    <text evidence="3">The sequence shown here is derived from an EMBL/GenBank/DDBJ whole genome shotgun (WGS) entry which is preliminary data.</text>
</comment>
<dbReference type="InterPro" id="IPR012223">
    <property type="entry name" value="TEII"/>
</dbReference>
<dbReference type="PANTHER" id="PTHR11487">
    <property type="entry name" value="THIOESTERASE"/>
    <property type="match status" value="1"/>
</dbReference>
<dbReference type="GO" id="GO:0008610">
    <property type="term" value="P:lipid biosynthetic process"/>
    <property type="evidence" value="ECO:0007669"/>
    <property type="project" value="TreeGrafter"/>
</dbReference>
<evidence type="ECO:0000313" key="4">
    <source>
        <dbReference type="Proteomes" id="UP000542674"/>
    </source>
</evidence>
<reference evidence="3 4" key="1">
    <citation type="submission" date="2020-08" db="EMBL/GenBank/DDBJ databases">
        <title>Sequencing the genomes of 1000 actinobacteria strains.</title>
        <authorList>
            <person name="Klenk H.-P."/>
        </authorList>
    </citation>
    <scope>NUCLEOTIDE SEQUENCE [LARGE SCALE GENOMIC DNA]</scope>
    <source>
        <strain evidence="3 4">DSM 45084</strain>
    </source>
</reference>
<dbReference type="Proteomes" id="UP000542674">
    <property type="component" value="Unassembled WGS sequence"/>
</dbReference>
<dbReference type="Gene3D" id="3.40.50.1820">
    <property type="entry name" value="alpha/beta hydrolase"/>
    <property type="match status" value="1"/>
</dbReference>
<dbReference type="InterPro" id="IPR029058">
    <property type="entry name" value="AB_hydrolase_fold"/>
</dbReference>
<evidence type="ECO:0000256" key="1">
    <source>
        <dbReference type="ARBA" id="ARBA00007169"/>
    </source>
</evidence>
<gene>
    <name evidence="3" type="ORF">F4559_002482</name>
</gene>
<organism evidence="3 4">
    <name type="scientific">Saccharothrix violaceirubra</name>
    <dbReference type="NCBI Taxonomy" id="413306"/>
    <lineage>
        <taxon>Bacteria</taxon>
        <taxon>Bacillati</taxon>
        <taxon>Actinomycetota</taxon>
        <taxon>Actinomycetes</taxon>
        <taxon>Pseudonocardiales</taxon>
        <taxon>Pseudonocardiaceae</taxon>
        <taxon>Saccharothrix</taxon>
    </lineage>
</organism>
<dbReference type="AlphaFoldDB" id="A0A7W7T209"/>
<dbReference type="Pfam" id="PF00975">
    <property type="entry name" value="Thioesterase"/>
    <property type="match status" value="1"/>
</dbReference>
<evidence type="ECO:0000259" key="2">
    <source>
        <dbReference type="Pfam" id="PF00975"/>
    </source>
</evidence>